<evidence type="ECO:0000256" key="1">
    <source>
        <dbReference type="SAM" id="SignalP"/>
    </source>
</evidence>
<dbReference type="Proteomes" id="UP000028631">
    <property type="component" value="Unassembled WGS sequence"/>
</dbReference>
<name>A0A085VDQ0_PSESX</name>
<evidence type="ECO:0008006" key="4">
    <source>
        <dbReference type="Google" id="ProtNLM"/>
    </source>
</evidence>
<dbReference type="OrthoDB" id="5566524at2"/>
<feature type="chain" id="PRO_5001798670" description="Peptidoglycan-binding protein CsiV" evidence="1">
    <location>
        <begin position="21"/>
        <end position="174"/>
    </location>
</feature>
<proteinExistence type="predicted"/>
<dbReference type="EMBL" id="JPQU01000056">
    <property type="protein sequence ID" value="KFE53563.1"/>
    <property type="molecule type" value="Genomic_DNA"/>
</dbReference>
<feature type="signal peptide" evidence="1">
    <location>
        <begin position="1"/>
        <end position="20"/>
    </location>
</feature>
<dbReference type="InterPro" id="IPR021241">
    <property type="entry name" value="CsiV"/>
</dbReference>
<reference evidence="2 3" key="1">
    <citation type="submission" date="2014-07" db="EMBL/GenBank/DDBJ databases">
        <title>Draft Genome Sequences of Environmental Pseudomonas syringae strains.</title>
        <authorList>
            <person name="Baltrus D.A."/>
            <person name="Berge O."/>
            <person name="Morris C."/>
        </authorList>
    </citation>
    <scope>NUCLEOTIDE SEQUENCE [LARGE SCALE GENOMIC DNA]</scope>
    <source>
        <strain evidence="2 3">GAW0119</strain>
    </source>
</reference>
<sequence>MRVFHSLILLLTLIAPAAFADGSYQVEMILFRQQGEPAATRQFAPEDWAKGAQKIDASNERGVALTDLANKLNDGGTYQVVLHRAWQQILSPEPSKMAVTSGQEKFGHFPIEGTVSIALARFTDIAADFWVNQLDAHGVLTSSERMKQTTRVKNGELTYMDNGSLAMLIKVSPL</sequence>
<protein>
    <recommendedName>
        <fullName evidence="4">Peptidoglycan-binding protein CsiV</fullName>
    </recommendedName>
</protein>
<evidence type="ECO:0000313" key="3">
    <source>
        <dbReference type="Proteomes" id="UP000028631"/>
    </source>
</evidence>
<dbReference type="RefSeq" id="WP_032630405.1">
    <property type="nucleotide sequence ID" value="NZ_JPQU01000056.1"/>
</dbReference>
<dbReference type="AlphaFoldDB" id="A0A085VDQ0"/>
<organism evidence="2 3">
    <name type="scientific">Pseudomonas syringae</name>
    <dbReference type="NCBI Taxonomy" id="317"/>
    <lineage>
        <taxon>Bacteria</taxon>
        <taxon>Pseudomonadati</taxon>
        <taxon>Pseudomonadota</taxon>
        <taxon>Gammaproteobacteria</taxon>
        <taxon>Pseudomonadales</taxon>
        <taxon>Pseudomonadaceae</taxon>
        <taxon>Pseudomonas</taxon>
    </lineage>
</organism>
<evidence type="ECO:0000313" key="2">
    <source>
        <dbReference type="EMBL" id="KFE53563.1"/>
    </source>
</evidence>
<comment type="caution">
    <text evidence="2">The sequence shown here is derived from an EMBL/GenBank/DDBJ whole genome shotgun (WGS) entry which is preliminary data.</text>
</comment>
<keyword evidence="1" id="KW-0732">Signal</keyword>
<keyword evidence="3" id="KW-1185">Reference proteome</keyword>
<dbReference type="PATRIC" id="fig|317.175.peg.4088"/>
<dbReference type="Pfam" id="PF10972">
    <property type="entry name" value="CsiV"/>
    <property type="match status" value="1"/>
</dbReference>
<accession>A0A085VDQ0</accession>
<gene>
    <name evidence="2" type="ORF">IV01_19610</name>
</gene>